<dbReference type="Proteomes" id="UP001597511">
    <property type="component" value="Unassembled WGS sequence"/>
</dbReference>
<evidence type="ECO:0000256" key="8">
    <source>
        <dbReference type="ARBA" id="ARBA00022825"/>
    </source>
</evidence>
<evidence type="ECO:0000256" key="2">
    <source>
        <dbReference type="ARBA" id="ARBA00002039"/>
    </source>
</evidence>
<dbReference type="EMBL" id="JBHUOZ010000003">
    <property type="protein sequence ID" value="MFD2920170.1"/>
    <property type="molecule type" value="Genomic_DNA"/>
</dbReference>
<evidence type="ECO:0000256" key="7">
    <source>
        <dbReference type="ARBA" id="ARBA00022801"/>
    </source>
</evidence>
<evidence type="ECO:0000313" key="9">
    <source>
        <dbReference type="EMBL" id="MFD2920170.1"/>
    </source>
</evidence>
<dbReference type="EC" id="3.4.15.6" evidence="4"/>
<keyword evidence="7 9" id="KW-0378">Hydrolase</keyword>
<keyword evidence="10" id="KW-1185">Reference proteome</keyword>
<evidence type="ECO:0000256" key="5">
    <source>
        <dbReference type="ARBA" id="ARBA00015719"/>
    </source>
</evidence>
<dbReference type="Pfam" id="PF03575">
    <property type="entry name" value="Peptidase_S51"/>
    <property type="match status" value="1"/>
</dbReference>
<organism evidence="9 10">
    <name type="scientific">Terrimonas rubra</name>
    <dbReference type="NCBI Taxonomy" id="1035890"/>
    <lineage>
        <taxon>Bacteria</taxon>
        <taxon>Pseudomonadati</taxon>
        <taxon>Bacteroidota</taxon>
        <taxon>Chitinophagia</taxon>
        <taxon>Chitinophagales</taxon>
        <taxon>Chitinophagaceae</taxon>
        <taxon>Terrimonas</taxon>
    </lineage>
</organism>
<comment type="function">
    <text evidence="2">Exopeptidase that catalyzes the hydrolytic cleavage of multi-L-arginyl-poly-L-aspartic acid (cyanophycin; a water-insoluble reserve polymer) into aspartate-arginine dipeptides.</text>
</comment>
<evidence type="ECO:0000256" key="1">
    <source>
        <dbReference type="ARBA" id="ARBA00001092"/>
    </source>
</evidence>
<name>A0ABW6A6U3_9BACT</name>
<dbReference type="InterPro" id="IPR011811">
    <property type="entry name" value="Peptidase_S51_cyanophycinase"/>
</dbReference>
<keyword evidence="9" id="KW-0121">Carboxypeptidase</keyword>
<dbReference type="InterPro" id="IPR029062">
    <property type="entry name" value="Class_I_gatase-like"/>
</dbReference>
<keyword evidence="6" id="KW-0645">Protease</keyword>
<evidence type="ECO:0000256" key="3">
    <source>
        <dbReference type="ARBA" id="ARBA00006534"/>
    </source>
</evidence>
<evidence type="ECO:0000256" key="4">
    <source>
        <dbReference type="ARBA" id="ARBA00013115"/>
    </source>
</evidence>
<dbReference type="GO" id="GO:0004180">
    <property type="term" value="F:carboxypeptidase activity"/>
    <property type="evidence" value="ECO:0007669"/>
    <property type="project" value="UniProtKB-KW"/>
</dbReference>
<protein>
    <recommendedName>
        <fullName evidence="5">Cyanophycinase</fullName>
        <ecNumber evidence="4">3.4.15.6</ecNumber>
    </recommendedName>
</protein>
<comment type="similarity">
    <text evidence="3">Belongs to the peptidase S51 family.</text>
</comment>
<dbReference type="CDD" id="cd03145">
    <property type="entry name" value="GAT1_cyanophycinase"/>
    <property type="match status" value="1"/>
</dbReference>
<evidence type="ECO:0000256" key="6">
    <source>
        <dbReference type="ARBA" id="ARBA00022670"/>
    </source>
</evidence>
<gene>
    <name evidence="9" type="ORF">ACFS6H_10645</name>
</gene>
<dbReference type="PANTHER" id="PTHR36175">
    <property type="entry name" value="CYANOPHYCINASE"/>
    <property type="match status" value="1"/>
</dbReference>
<dbReference type="NCBIfam" id="TIGR02069">
    <property type="entry name" value="cyanophycinase"/>
    <property type="match status" value="1"/>
</dbReference>
<dbReference type="PANTHER" id="PTHR36175:SF1">
    <property type="entry name" value="CYANOPHYCINASE"/>
    <property type="match status" value="1"/>
</dbReference>
<reference evidence="10" key="1">
    <citation type="journal article" date="2019" name="Int. J. Syst. Evol. Microbiol.">
        <title>The Global Catalogue of Microorganisms (GCM) 10K type strain sequencing project: providing services to taxonomists for standard genome sequencing and annotation.</title>
        <authorList>
            <consortium name="The Broad Institute Genomics Platform"/>
            <consortium name="The Broad Institute Genome Sequencing Center for Infectious Disease"/>
            <person name="Wu L."/>
            <person name="Ma J."/>
        </authorList>
    </citation>
    <scope>NUCLEOTIDE SEQUENCE [LARGE SCALE GENOMIC DNA]</scope>
    <source>
        <strain evidence="10">KCTC 23299</strain>
    </source>
</reference>
<dbReference type="InterPro" id="IPR005320">
    <property type="entry name" value="Peptidase_S51"/>
</dbReference>
<comment type="caution">
    <text evidence="9">The sequence shown here is derived from an EMBL/GenBank/DDBJ whole genome shotgun (WGS) entry which is preliminary data.</text>
</comment>
<accession>A0ABW6A6U3</accession>
<evidence type="ECO:0000313" key="10">
    <source>
        <dbReference type="Proteomes" id="UP001597511"/>
    </source>
</evidence>
<dbReference type="GO" id="GO:0008241">
    <property type="term" value="F:peptidyl-dipeptidase activity"/>
    <property type="evidence" value="ECO:0007669"/>
    <property type="project" value="UniProtKB-EC"/>
</dbReference>
<keyword evidence="8" id="KW-0720">Serine protease</keyword>
<dbReference type="SUPFAM" id="SSF52317">
    <property type="entry name" value="Class I glutamine amidotransferase-like"/>
    <property type="match status" value="1"/>
</dbReference>
<dbReference type="RefSeq" id="WP_386098132.1">
    <property type="nucleotide sequence ID" value="NZ_JBHUOZ010000003.1"/>
</dbReference>
<comment type="catalytic activity">
    <reaction evidence="1">
        <text>[L-4-(L-arginin-2-N-yl)aspartate](n) + H2O = [L-4-(L-arginin-2-N-yl)aspartate](n-1) + L-4-(L-arginin-2-N-yl)aspartate</text>
        <dbReference type="Rhea" id="RHEA:12845"/>
        <dbReference type="Rhea" id="RHEA-COMP:13728"/>
        <dbReference type="Rhea" id="RHEA-COMP:13734"/>
        <dbReference type="ChEBI" id="CHEBI:15377"/>
        <dbReference type="ChEBI" id="CHEBI:137986"/>
        <dbReference type="ChEBI" id="CHEBI:137991"/>
        <dbReference type="EC" id="3.4.15.6"/>
    </reaction>
</comment>
<dbReference type="Gene3D" id="3.40.50.880">
    <property type="match status" value="1"/>
</dbReference>
<sequence>MLVAFISAVLFAHAQNKGSLFIIGGGERSDVLTKTMVETAKLRANDYIVILPMATSVPEESVSYISSQLTSICTNKITSFNFSKEQANDNQSWIDSVKNARMIYITGGDQNKFMAVVQGTKLYDAMHLAFKNGGTIAGTSAGAAVMSQIMITGEDKGKKSSDAFKEVKVNSAVTSQGMGFISGAIIDQHFIKRSRYNRLLSVLGDHPDKTVIGIDESTAIIVTGKKATVTGESQVVVLAKPKKLKLFGTDKISFKNAQLSLYSAGQSFTL</sequence>
<proteinExistence type="inferred from homology"/>